<proteinExistence type="inferred from homology"/>
<sequence length="480" mass="52293">MGALLSLPLMAVPSITTIIGFGASCCGAATCSMVCSACGKCGNSVATRIAYALILLVNSIVAWIMLTPWAIEKLQHLMLDYVKINCPNGECYGWLAVHRINFALGVFHLVLAGLLFGVASSKEPRAAIQNGYWGPKVIAWVAFIVMSFLIPDEFFMFWGNYIALIGAMLFLLLGLILLVDLAHGWAEYCLAQIEETDSRLWRTVLIGSTLSMYAASLAMTIVQYIFFAGSGCSMNQAVITINLVFWLIISIISVNPTIQEHNPKAGLAQAAMVAVYCTYLTMSAVSMEPDDKQCNPLLRGRATRRTSVVVGAIVTMLTIAYTTTRAATQNLGLGGAGGNSIRLPDDDEHDLVTQQPGGRREMRAEALRRAVEEGSLPADALLSDDDDSEAGNAAAHDDERTRTQYNYSMFHIIFFLATTWVSLLLTLSHETAVDPNSDFASVGRTYAASWIKIVSAWLCHGIYIWSLVAPVVLPERFDFS</sequence>
<feature type="region of interest" description="Disordered" evidence="6">
    <location>
        <begin position="378"/>
        <end position="397"/>
    </location>
</feature>
<feature type="transmembrane region" description="Helical" evidence="7">
    <location>
        <begin position="409"/>
        <end position="427"/>
    </location>
</feature>
<dbReference type="InterPro" id="IPR005016">
    <property type="entry name" value="TDE1/TMS"/>
</dbReference>
<feature type="transmembrane region" description="Helical" evidence="7">
    <location>
        <begin position="100"/>
        <end position="119"/>
    </location>
</feature>
<keyword evidence="3 7" id="KW-0812">Transmembrane</keyword>
<reference evidence="8" key="1">
    <citation type="journal article" date="2023" name="Access Microbiol">
        <title>De-novo genome assembly for Akanthomyces muscarius, a biocontrol agent of insect agricultural pests.</title>
        <authorList>
            <person name="Erdos Z."/>
            <person name="Studholme D.J."/>
            <person name="Raymond B."/>
            <person name="Sharma M."/>
        </authorList>
    </citation>
    <scope>NUCLEOTIDE SEQUENCE</scope>
    <source>
        <strain evidence="8">Ve6</strain>
    </source>
</reference>
<feature type="region of interest" description="Disordered" evidence="6">
    <location>
        <begin position="339"/>
        <end position="364"/>
    </location>
</feature>
<dbReference type="PANTHER" id="PTHR10383:SF9">
    <property type="entry name" value="SERINE INCORPORATOR, ISOFORM F"/>
    <property type="match status" value="1"/>
</dbReference>
<comment type="subcellular location">
    <subcellularLocation>
        <location evidence="1">Membrane</location>
        <topology evidence="1">Multi-pass membrane protein</topology>
    </subcellularLocation>
</comment>
<comment type="similarity">
    <text evidence="2">Belongs to the TDE1 family.</text>
</comment>
<evidence type="ECO:0000256" key="5">
    <source>
        <dbReference type="ARBA" id="ARBA00023136"/>
    </source>
</evidence>
<evidence type="ECO:0000256" key="3">
    <source>
        <dbReference type="ARBA" id="ARBA00022692"/>
    </source>
</evidence>
<dbReference type="GeneID" id="80894168"/>
<evidence type="ECO:0000256" key="2">
    <source>
        <dbReference type="ARBA" id="ARBA00006665"/>
    </source>
</evidence>
<accession>A0A9W8QQ03</accession>
<comment type="caution">
    <text evidence="8">The sequence shown here is derived from an EMBL/GenBank/DDBJ whole genome shotgun (WGS) entry which is preliminary data.</text>
</comment>
<evidence type="ECO:0000313" key="9">
    <source>
        <dbReference type="Proteomes" id="UP001144673"/>
    </source>
</evidence>
<feature type="transmembrane region" description="Helical" evidence="7">
    <location>
        <begin position="131"/>
        <end position="150"/>
    </location>
</feature>
<evidence type="ECO:0000256" key="1">
    <source>
        <dbReference type="ARBA" id="ARBA00004141"/>
    </source>
</evidence>
<feature type="transmembrane region" description="Helical" evidence="7">
    <location>
        <begin position="266"/>
        <end position="286"/>
    </location>
</feature>
<feature type="transmembrane region" description="Helical" evidence="7">
    <location>
        <begin position="12"/>
        <end position="37"/>
    </location>
</feature>
<evidence type="ECO:0008006" key="10">
    <source>
        <dbReference type="Google" id="ProtNLM"/>
    </source>
</evidence>
<dbReference type="AlphaFoldDB" id="A0A9W8QQ03"/>
<dbReference type="Proteomes" id="UP001144673">
    <property type="component" value="Chromosome 1"/>
</dbReference>
<dbReference type="KEGG" id="amus:LMH87_007009"/>
<gene>
    <name evidence="8" type="ORF">LMH87_007009</name>
</gene>
<evidence type="ECO:0000313" key="8">
    <source>
        <dbReference type="EMBL" id="KAJ4165375.1"/>
    </source>
</evidence>
<evidence type="ECO:0000256" key="7">
    <source>
        <dbReference type="SAM" id="Phobius"/>
    </source>
</evidence>
<dbReference type="Pfam" id="PF03348">
    <property type="entry name" value="Serinc"/>
    <property type="match status" value="1"/>
</dbReference>
<feature type="transmembrane region" description="Helical" evidence="7">
    <location>
        <begin position="49"/>
        <end position="71"/>
    </location>
</feature>
<feature type="transmembrane region" description="Helical" evidence="7">
    <location>
        <begin position="447"/>
        <end position="473"/>
    </location>
</feature>
<feature type="transmembrane region" description="Helical" evidence="7">
    <location>
        <begin position="233"/>
        <end position="254"/>
    </location>
</feature>
<evidence type="ECO:0000256" key="6">
    <source>
        <dbReference type="SAM" id="MobiDB-lite"/>
    </source>
</evidence>
<dbReference type="EMBL" id="JAJHUN010000001">
    <property type="protein sequence ID" value="KAJ4165375.1"/>
    <property type="molecule type" value="Genomic_DNA"/>
</dbReference>
<dbReference type="PANTHER" id="PTHR10383">
    <property type="entry name" value="SERINE INCORPORATOR"/>
    <property type="match status" value="1"/>
</dbReference>
<feature type="transmembrane region" description="Helical" evidence="7">
    <location>
        <begin position="306"/>
        <end position="323"/>
    </location>
</feature>
<name>A0A9W8QQ03_AKAMU</name>
<feature type="transmembrane region" description="Helical" evidence="7">
    <location>
        <begin position="156"/>
        <end position="179"/>
    </location>
</feature>
<keyword evidence="4 7" id="KW-1133">Transmembrane helix</keyword>
<feature type="transmembrane region" description="Helical" evidence="7">
    <location>
        <begin position="200"/>
        <end position="227"/>
    </location>
</feature>
<protein>
    <recommendedName>
        <fullName evidence="10">Membrane protein TMS1</fullName>
    </recommendedName>
</protein>
<dbReference type="RefSeq" id="XP_056060290.1">
    <property type="nucleotide sequence ID" value="XM_056192031.1"/>
</dbReference>
<organism evidence="8 9">
    <name type="scientific">Akanthomyces muscarius</name>
    <name type="common">Entomopathogenic fungus</name>
    <name type="synonym">Lecanicillium muscarium</name>
    <dbReference type="NCBI Taxonomy" id="2231603"/>
    <lineage>
        <taxon>Eukaryota</taxon>
        <taxon>Fungi</taxon>
        <taxon>Dikarya</taxon>
        <taxon>Ascomycota</taxon>
        <taxon>Pezizomycotina</taxon>
        <taxon>Sordariomycetes</taxon>
        <taxon>Hypocreomycetidae</taxon>
        <taxon>Hypocreales</taxon>
        <taxon>Cordycipitaceae</taxon>
        <taxon>Akanthomyces</taxon>
    </lineage>
</organism>
<dbReference type="GO" id="GO:0016020">
    <property type="term" value="C:membrane"/>
    <property type="evidence" value="ECO:0007669"/>
    <property type="project" value="UniProtKB-SubCell"/>
</dbReference>
<evidence type="ECO:0000256" key="4">
    <source>
        <dbReference type="ARBA" id="ARBA00022989"/>
    </source>
</evidence>
<keyword evidence="9" id="KW-1185">Reference proteome</keyword>
<keyword evidence="5 7" id="KW-0472">Membrane</keyword>